<dbReference type="Proteomes" id="UP001055460">
    <property type="component" value="Chromosome"/>
</dbReference>
<dbReference type="InterPro" id="IPR016181">
    <property type="entry name" value="Acyl_CoA_acyltransferase"/>
</dbReference>
<evidence type="ECO:0000259" key="3">
    <source>
        <dbReference type="PROSITE" id="PS51186"/>
    </source>
</evidence>
<dbReference type="CDD" id="cd04301">
    <property type="entry name" value="NAT_SF"/>
    <property type="match status" value="1"/>
</dbReference>
<dbReference type="SUPFAM" id="SSF55729">
    <property type="entry name" value="Acyl-CoA N-acyltransferases (Nat)"/>
    <property type="match status" value="1"/>
</dbReference>
<dbReference type="PRINTS" id="PR01754">
    <property type="entry name" value="SACTRNSFRASE"/>
</dbReference>
<dbReference type="EMBL" id="CP098807">
    <property type="protein sequence ID" value="USJ22625.1"/>
    <property type="molecule type" value="Genomic_DNA"/>
</dbReference>
<proteinExistence type="predicted"/>
<protein>
    <submittedName>
        <fullName evidence="4">GNAT family N-acetyltransferase</fullName>
    </submittedName>
</protein>
<evidence type="ECO:0000256" key="1">
    <source>
        <dbReference type="ARBA" id="ARBA00022679"/>
    </source>
</evidence>
<dbReference type="PROSITE" id="PS51186">
    <property type="entry name" value="GNAT"/>
    <property type="match status" value="1"/>
</dbReference>
<dbReference type="RefSeq" id="WP_090297926.1">
    <property type="nucleotide sequence ID" value="NZ_CAXURO020000001.1"/>
</dbReference>
<evidence type="ECO:0000256" key="2">
    <source>
        <dbReference type="ARBA" id="ARBA00023315"/>
    </source>
</evidence>
<sequence>MTVAVIVEPADGRFVSDFAGCDFSFEVTSEARPPFIGPDLGDVALVESYIKTYGSDPDELVETAAGPDAALFTARLDGRLAGYIALSKAWNGYAEVDDIAVDKDARRAGVARALMDRAVSWARERGLPGIRLETQSNNVAACRFYERYGFELAGHDRHLYSALTPGTHEIALFWYLRFA</sequence>
<accession>A0A9Q8Y6Y1</accession>
<dbReference type="Pfam" id="PF00583">
    <property type="entry name" value="Acetyltransf_1"/>
    <property type="match status" value="1"/>
</dbReference>
<dbReference type="InterPro" id="IPR008125">
    <property type="entry name" value="Streptothricin_AcTrfase"/>
</dbReference>
<dbReference type="AlphaFoldDB" id="A0A9Q8Y6Y1"/>
<dbReference type="PANTHER" id="PTHR43877">
    <property type="entry name" value="AMINOALKYLPHOSPHONATE N-ACETYLTRANSFERASE-RELATED-RELATED"/>
    <property type="match status" value="1"/>
</dbReference>
<keyword evidence="1" id="KW-0808">Transferase</keyword>
<dbReference type="GO" id="GO:0016747">
    <property type="term" value="F:acyltransferase activity, transferring groups other than amino-acyl groups"/>
    <property type="evidence" value="ECO:0007669"/>
    <property type="project" value="InterPro"/>
</dbReference>
<evidence type="ECO:0000313" key="4">
    <source>
        <dbReference type="EMBL" id="USJ22625.1"/>
    </source>
</evidence>
<dbReference type="InterPro" id="IPR000182">
    <property type="entry name" value="GNAT_dom"/>
</dbReference>
<evidence type="ECO:0000313" key="5">
    <source>
        <dbReference type="Proteomes" id="UP001055460"/>
    </source>
</evidence>
<gene>
    <name evidence="4" type="ORF">NE863_15165</name>
</gene>
<dbReference type="Gene3D" id="3.40.630.30">
    <property type="match status" value="1"/>
</dbReference>
<organism evidence="4 5">
    <name type="scientific">Ensifer adhaerens</name>
    <name type="common">Sinorhizobium morelense</name>
    <dbReference type="NCBI Taxonomy" id="106592"/>
    <lineage>
        <taxon>Bacteria</taxon>
        <taxon>Pseudomonadati</taxon>
        <taxon>Pseudomonadota</taxon>
        <taxon>Alphaproteobacteria</taxon>
        <taxon>Hyphomicrobiales</taxon>
        <taxon>Rhizobiaceae</taxon>
        <taxon>Sinorhizobium/Ensifer group</taxon>
        <taxon>Ensifer</taxon>
    </lineage>
</organism>
<reference evidence="4" key="1">
    <citation type="submission" date="2022-06" db="EMBL/GenBank/DDBJ databases">
        <title>Physiological and biochemical characterization and genomic elucidation of a strain of the genus Ensifer adhaerens M8 that combines arsenic oxidation and chromium reduction.</title>
        <authorList>
            <person name="Li X."/>
            <person name="Yu c."/>
        </authorList>
    </citation>
    <scope>NUCLEOTIDE SEQUENCE</scope>
    <source>
        <strain evidence="4">M8</strain>
    </source>
</reference>
<keyword evidence="2" id="KW-0012">Acyltransferase</keyword>
<feature type="domain" description="N-acetyltransferase" evidence="3">
    <location>
        <begin position="26"/>
        <end position="179"/>
    </location>
</feature>
<dbReference type="InterPro" id="IPR050832">
    <property type="entry name" value="Bact_Acetyltransf"/>
</dbReference>
<dbReference type="OrthoDB" id="9800193at2"/>
<name>A0A9Q8Y6Y1_ENSAD</name>